<keyword evidence="3 5" id="KW-0418">Kinase</keyword>
<dbReference type="InterPro" id="IPR003964">
    <property type="entry name" value="Carb_kinase"/>
</dbReference>
<dbReference type="GO" id="GO:0005829">
    <property type="term" value="C:cytosol"/>
    <property type="evidence" value="ECO:0007669"/>
    <property type="project" value="TreeGrafter"/>
</dbReference>
<dbReference type="NCBIfam" id="TIGR00746">
    <property type="entry name" value="arcC"/>
    <property type="match status" value="1"/>
</dbReference>
<dbReference type="GO" id="GO:0019546">
    <property type="term" value="P:L-arginine deiminase pathway"/>
    <property type="evidence" value="ECO:0007669"/>
    <property type="project" value="TreeGrafter"/>
</dbReference>
<protein>
    <recommendedName>
        <fullName evidence="4 5">Carbamate kinase</fullName>
    </recommendedName>
</protein>
<proteinExistence type="inferred from homology"/>
<accession>A0A532VB29</accession>
<evidence type="ECO:0000313" key="7">
    <source>
        <dbReference type="EMBL" id="TKJ44413.1"/>
    </source>
</evidence>
<dbReference type="InterPro" id="IPR001048">
    <property type="entry name" value="Asp/Glu/Uridylate_kinase"/>
</dbReference>
<dbReference type="InterPro" id="IPR036393">
    <property type="entry name" value="AceGlu_kinase-like_sf"/>
</dbReference>
<name>A0A532VB29_UNCT6</name>
<dbReference type="SUPFAM" id="SSF53633">
    <property type="entry name" value="Carbamate kinase-like"/>
    <property type="match status" value="1"/>
</dbReference>
<evidence type="ECO:0000256" key="1">
    <source>
        <dbReference type="ARBA" id="ARBA00011066"/>
    </source>
</evidence>
<dbReference type="FunFam" id="3.40.1160.10:FF:000007">
    <property type="entry name" value="Carbamate kinase"/>
    <property type="match status" value="1"/>
</dbReference>
<evidence type="ECO:0000313" key="8">
    <source>
        <dbReference type="Proteomes" id="UP000317778"/>
    </source>
</evidence>
<keyword evidence="2 5" id="KW-0808">Transferase</keyword>
<dbReference type="PRINTS" id="PR01469">
    <property type="entry name" value="CARBMTKINASE"/>
</dbReference>
<comment type="caution">
    <text evidence="7">The sequence shown here is derived from an EMBL/GenBank/DDBJ whole genome shotgun (WGS) entry which is preliminary data.</text>
</comment>
<dbReference type="GO" id="GO:0008804">
    <property type="term" value="F:carbamate kinase activity"/>
    <property type="evidence" value="ECO:0007669"/>
    <property type="project" value="UniProtKB-UniRule"/>
</dbReference>
<dbReference type="EMBL" id="NJBO01000001">
    <property type="protein sequence ID" value="TKJ44413.1"/>
    <property type="molecule type" value="Genomic_DNA"/>
</dbReference>
<evidence type="ECO:0000256" key="3">
    <source>
        <dbReference type="ARBA" id="ARBA00022777"/>
    </source>
</evidence>
<dbReference type="PIRSF" id="PIRSF000723">
    <property type="entry name" value="Carbamate_kin"/>
    <property type="match status" value="1"/>
</dbReference>
<evidence type="ECO:0000256" key="5">
    <source>
        <dbReference type="PIRNR" id="PIRNR000723"/>
    </source>
</evidence>
<dbReference type="Proteomes" id="UP000317778">
    <property type="component" value="Unassembled WGS sequence"/>
</dbReference>
<gene>
    <name evidence="7" type="primary">arcC</name>
    <name evidence="7" type="ORF">CEE36_01335</name>
</gene>
<dbReference type="Pfam" id="PF00696">
    <property type="entry name" value="AA_kinase"/>
    <property type="match status" value="1"/>
</dbReference>
<dbReference type="CDD" id="cd04235">
    <property type="entry name" value="AAK_CK"/>
    <property type="match status" value="1"/>
</dbReference>
<dbReference type="Gene3D" id="3.40.1160.10">
    <property type="entry name" value="Acetylglutamate kinase-like"/>
    <property type="match status" value="1"/>
</dbReference>
<comment type="similarity">
    <text evidence="1 5">Belongs to the carbamate kinase family.</text>
</comment>
<feature type="domain" description="Aspartate/glutamate/uridylate kinase" evidence="6">
    <location>
        <begin position="5"/>
        <end position="298"/>
    </location>
</feature>
<sequence>MERSAVIALGGNALVKKDARFASFEDQREVVEETARQIAQLMAEGWRVAITHGNGPQVGDLLLISHMAHETQREIPQIPLDAANASTQGSLGYLIAQAVRNALATNNTKNEIAAVVTQVVVDRADPAFRNPTKFVGPAYKIEEANELSIRLGWRMKEDRGRGWRRVVASPKPREIVELPVIKQLMEAGVSVVTVGGGGIPVVKEGDKLKGVAAVIDKDHASSLLVTGLEAELLAIIAPVEHVYTDFGKPTQRPLDRLSVGEAKRLMAAGQFPQGSMGPKIEAAISFLEAGGSNVLITDPPNLIRGIVGETGTRIKP</sequence>
<dbReference type="AlphaFoldDB" id="A0A532VB29"/>
<dbReference type="PANTHER" id="PTHR30409">
    <property type="entry name" value="CARBAMATE KINASE"/>
    <property type="match status" value="1"/>
</dbReference>
<organism evidence="7 8">
    <name type="scientific">candidate division TA06 bacterium B3_TA06</name>
    <dbReference type="NCBI Taxonomy" id="2012487"/>
    <lineage>
        <taxon>Bacteria</taxon>
        <taxon>Bacteria division TA06</taxon>
    </lineage>
</organism>
<dbReference type="PANTHER" id="PTHR30409:SF1">
    <property type="entry name" value="CARBAMATE KINASE-RELATED"/>
    <property type="match status" value="1"/>
</dbReference>
<reference evidence="7 8" key="1">
    <citation type="submission" date="2017-06" db="EMBL/GenBank/DDBJ databases">
        <title>Novel microbial phyla capable of carbon fixation and sulfur reduction in deep-sea sediments.</title>
        <authorList>
            <person name="Huang J."/>
            <person name="Baker B."/>
            <person name="Wang Y."/>
        </authorList>
    </citation>
    <scope>NUCLEOTIDE SEQUENCE [LARGE SCALE GENOMIC DNA]</scope>
    <source>
        <strain evidence="7">B3_TA06</strain>
    </source>
</reference>
<evidence type="ECO:0000256" key="4">
    <source>
        <dbReference type="NCBIfam" id="TIGR00746"/>
    </source>
</evidence>
<evidence type="ECO:0000259" key="6">
    <source>
        <dbReference type="Pfam" id="PF00696"/>
    </source>
</evidence>
<dbReference type="NCBIfam" id="NF009007">
    <property type="entry name" value="PRK12352.1"/>
    <property type="match status" value="1"/>
</dbReference>
<evidence type="ECO:0000256" key="2">
    <source>
        <dbReference type="ARBA" id="ARBA00022679"/>
    </source>
</evidence>